<dbReference type="GO" id="GO:0005789">
    <property type="term" value="C:endoplasmic reticulum membrane"/>
    <property type="evidence" value="ECO:0007669"/>
    <property type="project" value="UniProtKB-SubCell"/>
</dbReference>
<protein>
    <recommendedName>
        <fullName evidence="1">GPI inositol-deacylase</fullName>
        <ecNumber evidence="1">3.1.-.-</ecNumber>
    </recommendedName>
</protein>
<evidence type="ECO:0000313" key="4">
    <source>
        <dbReference type="Proteomes" id="UP000824469"/>
    </source>
</evidence>
<keyword evidence="1" id="KW-0472">Membrane</keyword>
<gene>
    <name evidence="3" type="ORF">KI387_015836</name>
</gene>
<dbReference type="AlphaFoldDB" id="A0AA38GG62"/>
<evidence type="ECO:0000256" key="1">
    <source>
        <dbReference type="RuleBase" id="RU365011"/>
    </source>
</evidence>
<dbReference type="GO" id="GO:0015031">
    <property type="term" value="P:protein transport"/>
    <property type="evidence" value="ECO:0007669"/>
    <property type="project" value="UniProtKB-KW"/>
</dbReference>
<dbReference type="InterPro" id="IPR029058">
    <property type="entry name" value="AB_hydrolase_fold"/>
</dbReference>
<keyword evidence="1" id="KW-0378">Hydrolase</keyword>
<evidence type="ECO:0000259" key="2">
    <source>
        <dbReference type="Pfam" id="PF07819"/>
    </source>
</evidence>
<comment type="subcellular location">
    <subcellularLocation>
        <location evidence="1">Endoplasmic reticulum membrane</location>
    </subcellularLocation>
</comment>
<feature type="non-terminal residue" evidence="3">
    <location>
        <position position="1"/>
    </location>
</feature>
<dbReference type="PANTHER" id="PTHR47909">
    <property type="entry name" value="ALPHA/BETA-HYDROLASES SUPERFAMILY PROTEIN"/>
    <property type="match status" value="1"/>
</dbReference>
<keyword evidence="1" id="KW-0813">Transport</keyword>
<keyword evidence="4" id="KW-1185">Reference proteome</keyword>
<accession>A0AA38GG62</accession>
<comment type="caution">
    <text evidence="3">The sequence shown here is derived from an EMBL/GenBank/DDBJ whole genome shotgun (WGS) entry which is preliminary data.</text>
</comment>
<comment type="function">
    <text evidence="1">Involved in inositol deacylation of GPI-anchored proteins which plays important roles in the quality control and ER-associated degradation of GPI-anchored proteins.</text>
</comment>
<keyword evidence="1" id="KW-0653">Protein transport</keyword>
<evidence type="ECO:0000313" key="3">
    <source>
        <dbReference type="EMBL" id="KAH9321197.1"/>
    </source>
</evidence>
<feature type="non-terminal residue" evidence="3">
    <location>
        <position position="219"/>
    </location>
</feature>
<dbReference type="EMBL" id="JAHRHJ020000003">
    <property type="protein sequence ID" value="KAH9321197.1"/>
    <property type="molecule type" value="Genomic_DNA"/>
</dbReference>
<sequence>GLGKSAGDYQQLASSLEAKGVRTFVAEISQLDWLRYASGLLDGNFWKGTLCPRPLLDWYLIKIKEAVYEANLVANGGKISLIGHSIGGWIARVYLAEFGMDEISLLLTLGTPHRPPPKGVLGVIDQTRGLLDYVDKYCPVVNHESMVKYVCIAGRYMKGECLLKSPKIKASDMESIADVNGNLLIIGRNKDNHYMNEDSIGGLASLKLNARIVGQGYKQ</sequence>
<reference evidence="3 4" key="1">
    <citation type="journal article" date="2021" name="Nat. Plants">
        <title>The Taxus genome provides insights into paclitaxel biosynthesis.</title>
        <authorList>
            <person name="Xiong X."/>
            <person name="Gou J."/>
            <person name="Liao Q."/>
            <person name="Li Y."/>
            <person name="Zhou Q."/>
            <person name="Bi G."/>
            <person name="Li C."/>
            <person name="Du R."/>
            <person name="Wang X."/>
            <person name="Sun T."/>
            <person name="Guo L."/>
            <person name="Liang H."/>
            <person name="Lu P."/>
            <person name="Wu Y."/>
            <person name="Zhang Z."/>
            <person name="Ro D.K."/>
            <person name="Shang Y."/>
            <person name="Huang S."/>
            <person name="Yan J."/>
        </authorList>
    </citation>
    <scope>NUCLEOTIDE SEQUENCE [LARGE SCALE GENOMIC DNA]</scope>
    <source>
        <strain evidence="3">Ta-2019</strain>
    </source>
</reference>
<dbReference type="Proteomes" id="UP000824469">
    <property type="component" value="Unassembled WGS sequence"/>
</dbReference>
<dbReference type="OMA" id="CIAGRYM"/>
<comment type="similarity">
    <text evidence="1">Belongs to the GPI inositol-deacylase family.</text>
</comment>
<dbReference type="InterPro" id="IPR012908">
    <property type="entry name" value="PGAP1-ab_dom-like"/>
</dbReference>
<feature type="domain" description="GPI inositol-deacylase PGAP1-like alpha/beta" evidence="2">
    <location>
        <begin position="77"/>
        <end position="117"/>
    </location>
</feature>
<dbReference type="Pfam" id="PF07819">
    <property type="entry name" value="PGAP1"/>
    <property type="match status" value="1"/>
</dbReference>
<dbReference type="GO" id="GO:0016788">
    <property type="term" value="F:hydrolase activity, acting on ester bonds"/>
    <property type="evidence" value="ECO:0007669"/>
    <property type="project" value="InterPro"/>
</dbReference>
<organism evidence="3 4">
    <name type="scientific">Taxus chinensis</name>
    <name type="common">Chinese yew</name>
    <name type="synonym">Taxus wallichiana var. chinensis</name>
    <dbReference type="NCBI Taxonomy" id="29808"/>
    <lineage>
        <taxon>Eukaryota</taxon>
        <taxon>Viridiplantae</taxon>
        <taxon>Streptophyta</taxon>
        <taxon>Embryophyta</taxon>
        <taxon>Tracheophyta</taxon>
        <taxon>Spermatophyta</taxon>
        <taxon>Pinopsida</taxon>
        <taxon>Pinidae</taxon>
        <taxon>Conifers II</taxon>
        <taxon>Cupressales</taxon>
        <taxon>Taxaceae</taxon>
        <taxon>Taxus</taxon>
    </lineage>
</organism>
<dbReference type="SUPFAM" id="SSF53474">
    <property type="entry name" value="alpha/beta-Hydrolases"/>
    <property type="match status" value="1"/>
</dbReference>
<keyword evidence="1" id="KW-0256">Endoplasmic reticulum</keyword>
<dbReference type="PANTHER" id="PTHR47909:SF2">
    <property type="entry name" value="GPI INOSITOL-DEACYLASE"/>
    <property type="match status" value="1"/>
</dbReference>
<proteinExistence type="inferred from homology"/>
<dbReference type="Gene3D" id="3.40.50.1820">
    <property type="entry name" value="alpha/beta hydrolase"/>
    <property type="match status" value="1"/>
</dbReference>
<dbReference type="EC" id="3.1.-.-" evidence="1"/>
<name>A0AA38GG62_TAXCH</name>